<organism evidence="2 3">
    <name type="scientific">Gibberella nygamai</name>
    <name type="common">Bean root rot disease fungus</name>
    <name type="synonym">Fusarium nygamai</name>
    <dbReference type="NCBI Taxonomy" id="42673"/>
    <lineage>
        <taxon>Eukaryota</taxon>
        <taxon>Fungi</taxon>
        <taxon>Dikarya</taxon>
        <taxon>Ascomycota</taxon>
        <taxon>Pezizomycotina</taxon>
        <taxon>Sordariomycetes</taxon>
        <taxon>Hypocreomycetidae</taxon>
        <taxon>Hypocreales</taxon>
        <taxon>Nectriaceae</taxon>
        <taxon>Fusarium</taxon>
        <taxon>Fusarium fujikuroi species complex</taxon>
    </lineage>
</organism>
<dbReference type="OrthoDB" id="5428138at2759"/>
<dbReference type="AlphaFoldDB" id="A0A2K0WLW6"/>
<feature type="region of interest" description="Disordered" evidence="1">
    <location>
        <begin position="1"/>
        <end position="20"/>
    </location>
</feature>
<gene>
    <name evidence="2" type="ORF">FNYG_03587</name>
</gene>
<keyword evidence="3" id="KW-1185">Reference proteome</keyword>
<feature type="region of interest" description="Disordered" evidence="1">
    <location>
        <begin position="62"/>
        <end position="81"/>
    </location>
</feature>
<feature type="compositionally biased region" description="Basic and acidic residues" evidence="1">
    <location>
        <begin position="64"/>
        <end position="81"/>
    </location>
</feature>
<protein>
    <submittedName>
        <fullName evidence="2">Uncharacterized protein</fullName>
    </submittedName>
</protein>
<feature type="compositionally biased region" description="Basic residues" evidence="1">
    <location>
        <begin position="1"/>
        <end position="12"/>
    </location>
</feature>
<accession>A0A2K0WLW6</accession>
<evidence type="ECO:0000313" key="3">
    <source>
        <dbReference type="Proteomes" id="UP000236664"/>
    </source>
</evidence>
<comment type="caution">
    <text evidence="2">The sequence shown here is derived from an EMBL/GenBank/DDBJ whole genome shotgun (WGS) entry which is preliminary data.</text>
</comment>
<dbReference type="EMBL" id="MTQA01000054">
    <property type="protein sequence ID" value="PNP83265.1"/>
    <property type="molecule type" value="Genomic_DNA"/>
</dbReference>
<proteinExistence type="predicted"/>
<name>A0A2K0WLW6_GIBNY</name>
<reference evidence="2 3" key="1">
    <citation type="submission" date="2017-06" db="EMBL/GenBank/DDBJ databases">
        <title>Genome of Fusarium nygamai isolate CS10214.</title>
        <authorList>
            <person name="Gardiner D.M."/>
            <person name="Obanor F."/>
            <person name="Kazan K."/>
        </authorList>
    </citation>
    <scope>NUCLEOTIDE SEQUENCE [LARGE SCALE GENOMIC DNA]</scope>
    <source>
        <strain evidence="2 3">CS10214</strain>
    </source>
</reference>
<dbReference type="STRING" id="42673.A0A2K0WLW6"/>
<evidence type="ECO:0000313" key="2">
    <source>
        <dbReference type="EMBL" id="PNP83265.1"/>
    </source>
</evidence>
<sequence>MARRKPKARYWNKNKQNVPGNIPVNSTIQTTSEWNTNAGWTQATTTSNHHYAHQPLMKATPICKPEDRGRYGPKESRERLESQGYHPLVTSMTKEEVEASYEEKRKKSLYKPHFSDYVDMGKEQGFQGRYTSDMNLLIKSTDTSFESQHEASELTKEVFDGTHPQGLLIAQQLASLGIKPLEKLALARPQEWDALSKGMAIWDFTTNKFHSEPSGHVFLCLFPKISQGAFIKSPAHQESRTHEESIRKKIIDLINWIYSECGPTERPAWHSEEKLKIQTEGLSPEVLRCLNRGTKPPQVVINMARSIPDISKLEDMMRDYVDQPEHLDYRMSKPVALKNMFGLLTNIFNRRTNIRVLHFQKTPLLDRRLLACILRACPHITTLGIYQCPLIHFGDIICLLDLIHEVNLKRSSQSLPLVEALDFYPLYQAGMPFKVPAAEKLTKAEKQRGMEPAARETHGYGITWTHMNLEVVQRGVFGILLKTVLKARKMGIRLLMDKDAAFMKYISDIPMLPGIIFQFLDGLYRYLDLKETGSEDHTAMRRAKYDMILAVRTGLESPYRNTLDPSYDDTGKVTSLFCRSCGYKMLDIFFCPRRVRNRQDPQDCAGCTLQGLLDHQSDHQKHHDINLMGPFLEKDWDPKGFNVDAPVHDDGQELLSLHTRKTTNDLPVMVLLPNGDFDRPSLQEQLICEHKKNNDCLQGLATLQDMLLQKDTHKEDTKNHALNVDACRALSIIMNYTDSELAELDENQGVGGHFCQGQGWRPLVGGFRDPKESHTFESATKAAQELKVRADIAEGRRPEQDAAGFW</sequence>
<evidence type="ECO:0000256" key="1">
    <source>
        <dbReference type="SAM" id="MobiDB-lite"/>
    </source>
</evidence>
<dbReference type="Proteomes" id="UP000236664">
    <property type="component" value="Unassembled WGS sequence"/>
</dbReference>